<gene>
    <name evidence="3" type="ordered locus">jk0816</name>
</gene>
<dbReference type="AlphaFoldDB" id="Q4JW29"/>
<proteinExistence type="predicted"/>
<feature type="region of interest" description="Disordered" evidence="1">
    <location>
        <begin position="1"/>
        <end position="21"/>
    </location>
</feature>
<dbReference type="STRING" id="306537.jk0816"/>
<evidence type="ECO:0000259" key="2">
    <source>
        <dbReference type="PROSITE" id="PS51819"/>
    </source>
</evidence>
<dbReference type="InterPro" id="IPR029068">
    <property type="entry name" value="Glyas_Bleomycin-R_OHBP_Dase"/>
</dbReference>
<protein>
    <recommendedName>
        <fullName evidence="2">VOC domain-containing protein</fullName>
    </recommendedName>
</protein>
<dbReference type="EMBL" id="CR931997">
    <property type="protein sequence ID" value="CAI36978.1"/>
    <property type="molecule type" value="Genomic_DNA"/>
</dbReference>
<dbReference type="PANTHER" id="PTHR34109:SF1">
    <property type="entry name" value="VOC DOMAIN-CONTAINING PROTEIN"/>
    <property type="match status" value="1"/>
</dbReference>
<evidence type="ECO:0000313" key="4">
    <source>
        <dbReference type="Proteomes" id="UP000000545"/>
    </source>
</evidence>
<dbReference type="InterPro" id="IPR004360">
    <property type="entry name" value="Glyas_Fos-R_dOase_dom"/>
</dbReference>
<sequence>MVWSWHESTRQPAPAVPSMGVMTTSPVTPAHGKYTDNGRPKGFSSLTPFVALEDPKAALAFYAEVFGARVVNSTEMEGVIIHAELDFGCGRLQLGPAMKDYHLLALNPEAEDTQFSLGIYVADVDRVVETAVARGAVLREAVTSFVSGDRYGSIRDPFGIRWSVMTRVEDLSDEESARRVDAWAAEVSNQNN</sequence>
<accession>Q4JW29</accession>
<dbReference type="eggNOG" id="COG2764">
    <property type="taxonomic scope" value="Bacteria"/>
</dbReference>
<reference evidence="3 4" key="1">
    <citation type="journal article" date="2005" name="J. Bacteriol.">
        <title>Complete genome sequence and analysis of the multiresistant nosocomial pathogen Corynebacterium jeikeium K411, a lipid-requiring bacterium of the human skin flora.</title>
        <authorList>
            <person name="Tauch A."/>
            <person name="Kaiser O."/>
            <person name="Hain T."/>
            <person name="Goesmann A."/>
            <person name="Weisshaar B."/>
            <person name="Albersmeier A."/>
            <person name="Bekel T."/>
            <person name="Bischoff N."/>
            <person name="Brune I."/>
            <person name="Chakraborty T."/>
            <person name="Kalinowski J."/>
            <person name="Meyer F."/>
            <person name="Rupp O."/>
            <person name="Schneiker S."/>
            <person name="Viehoever P."/>
            <person name="Puehler A."/>
        </authorList>
    </citation>
    <scope>NUCLEOTIDE SEQUENCE [LARGE SCALE GENOMIC DNA]</scope>
    <source>
        <strain evidence="3 4">K411</strain>
    </source>
</reference>
<dbReference type="SUPFAM" id="SSF54593">
    <property type="entry name" value="Glyoxalase/Bleomycin resistance protein/Dihydroxybiphenyl dioxygenase"/>
    <property type="match status" value="1"/>
</dbReference>
<evidence type="ECO:0000256" key="1">
    <source>
        <dbReference type="SAM" id="MobiDB-lite"/>
    </source>
</evidence>
<dbReference type="Proteomes" id="UP000000545">
    <property type="component" value="Chromosome"/>
</dbReference>
<feature type="domain" description="VOC" evidence="2">
    <location>
        <begin position="42"/>
        <end position="167"/>
    </location>
</feature>
<dbReference type="PANTHER" id="PTHR34109">
    <property type="entry name" value="BNAUNNG04460D PROTEIN-RELATED"/>
    <property type="match status" value="1"/>
</dbReference>
<name>Q4JW29_CORJK</name>
<dbReference type="InterPro" id="IPR037523">
    <property type="entry name" value="VOC_core"/>
</dbReference>
<organism evidence="3 4">
    <name type="scientific">Corynebacterium jeikeium (strain K411)</name>
    <dbReference type="NCBI Taxonomy" id="306537"/>
    <lineage>
        <taxon>Bacteria</taxon>
        <taxon>Bacillati</taxon>
        <taxon>Actinomycetota</taxon>
        <taxon>Actinomycetes</taxon>
        <taxon>Mycobacteriales</taxon>
        <taxon>Corynebacteriaceae</taxon>
        <taxon>Corynebacterium</taxon>
    </lineage>
</organism>
<dbReference type="Gene3D" id="3.30.720.120">
    <property type="match status" value="1"/>
</dbReference>
<evidence type="ECO:0000313" key="3">
    <source>
        <dbReference type="EMBL" id="CAI36978.1"/>
    </source>
</evidence>
<dbReference type="PROSITE" id="PS51819">
    <property type="entry name" value="VOC"/>
    <property type="match status" value="1"/>
</dbReference>
<dbReference type="HOGENOM" id="CLU_046006_11_2_11"/>
<keyword evidence="4" id="KW-1185">Reference proteome</keyword>
<dbReference type="KEGG" id="cjk:jk0816"/>
<dbReference type="Pfam" id="PF00903">
    <property type="entry name" value="Glyoxalase"/>
    <property type="match status" value="1"/>
</dbReference>
<dbReference type="Gene3D" id="3.30.720.110">
    <property type="match status" value="1"/>
</dbReference>